<protein>
    <recommendedName>
        <fullName evidence="6 10">Riboflavin synthase</fullName>
        <ecNumber evidence="5 10">2.5.1.9</ecNumber>
    </recommendedName>
</protein>
<dbReference type="Pfam" id="PF00677">
    <property type="entry name" value="Lum_binding"/>
    <property type="match status" value="2"/>
</dbReference>
<dbReference type="RefSeq" id="WP_060918598.1">
    <property type="nucleotide sequence ID" value="NZ_KQ960114.1"/>
</dbReference>
<evidence type="ECO:0000256" key="10">
    <source>
        <dbReference type="NCBIfam" id="TIGR00187"/>
    </source>
</evidence>
<dbReference type="AlphaFoldDB" id="A0A133ZWT2"/>
<dbReference type="InterPro" id="IPR023366">
    <property type="entry name" value="ATP_synth_asu-like_sf"/>
</dbReference>
<dbReference type="NCBIfam" id="TIGR00187">
    <property type="entry name" value="ribE"/>
    <property type="match status" value="1"/>
</dbReference>
<reference evidence="14" key="1">
    <citation type="submission" date="2016-01" db="EMBL/GenBank/DDBJ databases">
        <authorList>
            <person name="Mitreva M."/>
            <person name="Pepin K.H."/>
            <person name="Mihindukulasuriya K.A."/>
            <person name="Fulton R."/>
            <person name="Fronick C."/>
            <person name="O'Laughlin M."/>
            <person name="Miner T."/>
            <person name="Herter B."/>
            <person name="Rosa B.A."/>
            <person name="Cordes M."/>
            <person name="Tomlinson C."/>
            <person name="Wollam A."/>
            <person name="Palsikar V.B."/>
            <person name="Mardis E.R."/>
            <person name="Wilson R.K."/>
        </authorList>
    </citation>
    <scope>NUCLEOTIDE SEQUENCE [LARGE SCALE GENOMIC DNA]</scope>
    <source>
        <strain evidence="14">KA00185</strain>
    </source>
</reference>
<comment type="pathway">
    <text evidence="3">Cofactor biosynthesis; riboflavin biosynthesis; riboflavin from 2-hydroxy-3-oxobutyl phosphate and 5-amino-6-(D-ribitylamino)uracil: step 2/2.</text>
</comment>
<dbReference type="Proteomes" id="UP000070483">
    <property type="component" value="Unassembled WGS sequence"/>
</dbReference>
<keyword evidence="9" id="KW-0677">Repeat</keyword>
<gene>
    <name evidence="13" type="ORF">HMPREF3180_02116</name>
</gene>
<organism evidence="13 14">
    <name type="scientific">Leptotrichia wadei</name>
    <dbReference type="NCBI Taxonomy" id="157687"/>
    <lineage>
        <taxon>Bacteria</taxon>
        <taxon>Fusobacteriati</taxon>
        <taxon>Fusobacteriota</taxon>
        <taxon>Fusobacteriia</taxon>
        <taxon>Fusobacteriales</taxon>
        <taxon>Leptotrichiaceae</taxon>
        <taxon>Leptotrichia</taxon>
    </lineage>
</organism>
<evidence type="ECO:0000313" key="14">
    <source>
        <dbReference type="Proteomes" id="UP000070483"/>
    </source>
</evidence>
<feature type="repeat" description="Lumazine-binding" evidence="11">
    <location>
        <begin position="97"/>
        <end position="198"/>
    </location>
</feature>
<evidence type="ECO:0000313" key="13">
    <source>
        <dbReference type="EMBL" id="KXB59887.1"/>
    </source>
</evidence>
<evidence type="ECO:0000256" key="3">
    <source>
        <dbReference type="ARBA" id="ARBA00004887"/>
    </source>
</evidence>
<comment type="catalytic activity">
    <reaction evidence="1">
        <text>2 6,7-dimethyl-8-(1-D-ribityl)lumazine + H(+) = 5-amino-6-(D-ribitylamino)uracil + riboflavin</text>
        <dbReference type="Rhea" id="RHEA:20772"/>
        <dbReference type="ChEBI" id="CHEBI:15378"/>
        <dbReference type="ChEBI" id="CHEBI:15934"/>
        <dbReference type="ChEBI" id="CHEBI:57986"/>
        <dbReference type="ChEBI" id="CHEBI:58201"/>
        <dbReference type="EC" id="2.5.1.9"/>
    </reaction>
</comment>
<dbReference type="PANTHER" id="PTHR21098">
    <property type="entry name" value="RIBOFLAVIN SYNTHASE ALPHA CHAIN"/>
    <property type="match status" value="1"/>
</dbReference>
<dbReference type="CDD" id="cd00402">
    <property type="entry name" value="Riboflavin_synthase_like"/>
    <property type="match status" value="1"/>
</dbReference>
<name>A0A133ZWT2_9FUSO</name>
<evidence type="ECO:0000259" key="12">
    <source>
        <dbReference type="PROSITE" id="PS51177"/>
    </source>
</evidence>
<accession>A0A133ZWT2</accession>
<feature type="domain" description="Lumazine-binding" evidence="12">
    <location>
        <begin position="97"/>
        <end position="198"/>
    </location>
</feature>
<feature type="repeat" description="Lumazine-binding" evidence="11">
    <location>
        <begin position="1"/>
        <end position="96"/>
    </location>
</feature>
<evidence type="ECO:0000256" key="5">
    <source>
        <dbReference type="ARBA" id="ARBA00012827"/>
    </source>
</evidence>
<evidence type="ECO:0000256" key="8">
    <source>
        <dbReference type="ARBA" id="ARBA00022679"/>
    </source>
</evidence>
<evidence type="ECO:0000256" key="4">
    <source>
        <dbReference type="ARBA" id="ARBA00011233"/>
    </source>
</evidence>
<evidence type="ECO:0000256" key="2">
    <source>
        <dbReference type="ARBA" id="ARBA00002803"/>
    </source>
</evidence>
<keyword evidence="8" id="KW-0808">Transferase</keyword>
<sequence>MFTGLVEETGKVINLAKKNASIEITIRGKKVVEKAQIGDSIAVNGVCLTVTKLKESDFTADVMFETIERSGLKRAKAGDIVNLEKSLTLATFLGGHLVMGDVDCEAKILSITDKGIAKVYEFQLDENYRNNMKYIVEKGRITIDGASLTVIDVNDEDGIFSVSLIPHTIENITIGMKKTGDFVNIETDLFGKYVEKILKFDNFDNLKNKEKKSKLTMEFLQKNGF</sequence>
<evidence type="ECO:0000256" key="7">
    <source>
        <dbReference type="ARBA" id="ARBA00022619"/>
    </source>
</evidence>
<comment type="function">
    <text evidence="2">Catalyzes the dismutation of two molecules of 6,7-dimethyl-8-ribityllumazine, resulting in the formation of riboflavin and 5-amino-6-(D-ribitylamino)uracil.</text>
</comment>
<dbReference type="GO" id="GO:0004746">
    <property type="term" value="F:riboflavin synthase activity"/>
    <property type="evidence" value="ECO:0007669"/>
    <property type="project" value="UniProtKB-UniRule"/>
</dbReference>
<feature type="domain" description="Lumazine-binding" evidence="12">
    <location>
        <begin position="1"/>
        <end position="96"/>
    </location>
</feature>
<dbReference type="NCBIfam" id="NF006767">
    <property type="entry name" value="PRK09289.1"/>
    <property type="match status" value="1"/>
</dbReference>
<comment type="subunit">
    <text evidence="4">Homotrimer.</text>
</comment>
<dbReference type="STRING" id="157687.HMPREF3180_02116"/>
<evidence type="ECO:0000256" key="9">
    <source>
        <dbReference type="ARBA" id="ARBA00022737"/>
    </source>
</evidence>
<keyword evidence="7" id="KW-0686">Riboflavin biosynthesis</keyword>
<dbReference type="PATRIC" id="fig|157687.3.peg.2118"/>
<proteinExistence type="predicted"/>
<evidence type="ECO:0000256" key="11">
    <source>
        <dbReference type="PROSITE-ProRule" id="PRU00524"/>
    </source>
</evidence>
<dbReference type="PANTHER" id="PTHR21098:SF12">
    <property type="entry name" value="RIBOFLAVIN SYNTHASE"/>
    <property type="match status" value="1"/>
</dbReference>
<evidence type="ECO:0000256" key="1">
    <source>
        <dbReference type="ARBA" id="ARBA00000968"/>
    </source>
</evidence>
<dbReference type="PROSITE" id="PS51177">
    <property type="entry name" value="LUMAZINE_BIND"/>
    <property type="match status" value="2"/>
</dbReference>
<comment type="caution">
    <text evidence="13">The sequence shown here is derived from an EMBL/GenBank/DDBJ whole genome shotgun (WGS) entry which is preliminary data.</text>
</comment>
<dbReference type="InterPro" id="IPR026017">
    <property type="entry name" value="Lumazine-bd_dom"/>
</dbReference>
<dbReference type="FunFam" id="2.40.30.20:FF:000003">
    <property type="entry name" value="Riboflavin synthase, alpha subunit"/>
    <property type="match status" value="1"/>
</dbReference>
<dbReference type="OrthoDB" id="9788537at2"/>
<dbReference type="InterPro" id="IPR017938">
    <property type="entry name" value="Riboflavin_synthase-like_b-brl"/>
</dbReference>
<evidence type="ECO:0000256" key="6">
    <source>
        <dbReference type="ARBA" id="ARBA00013950"/>
    </source>
</evidence>
<dbReference type="PIRSF" id="PIRSF000498">
    <property type="entry name" value="Riboflavin_syn_A"/>
    <property type="match status" value="1"/>
</dbReference>
<dbReference type="EMBL" id="LSDD01000162">
    <property type="protein sequence ID" value="KXB59887.1"/>
    <property type="molecule type" value="Genomic_DNA"/>
</dbReference>
<dbReference type="Gene3D" id="2.40.30.20">
    <property type="match status" value="2"/>
</dbReference>
<dbReference type="GO" id="GO:0009231">
    <property type="term" value="P:riboflavin biosynthetic process"/>
    <property type="evidence" value="ECO:0007669"/>
    <property type="project" value="UniProtKB-KW"/>
</dbReference>
<keyword evidence="14" id="KW-1185">Reference proteome</keyword>
<dbReference type="InterPro" id="IPR001783">
    <property type="entry name" value="Lumazine-bd"/>
</dbReference>
<dbReference type="SUPFAM" id="SSF63380">
    <property type="entry name" value="Riboflavin synthase domain-like"/>
    <property type="match status" value="2"/>
</dbReference>
<dbReference type="FunFam" id="2.40.30.20:FF:000004">
    <property type="entry name" value="Riboflavin synthase, alpha subunit"/>
    <property type="match status" value="1"/>
</dbReference>
<dbReference type="EC" id="2.5.1.9" evidence="5 10"/>